<feature type="transmembrane region" description="Helical" evidence="1">
    <location>
        <begin position="7"/>
        <end position="31"/>
    </location>
</feature>
<comment type="caution">
    <text evidence="3">The sequence shown here is derived from an EMBL/GenBank/DDBJ whole genome shotgun (WGS) entry which is preliminary data.</text>
</comment>
<evidence type="ECO:0000313" key="3">
    <source>
        <dbReference type="EMBL" id="MBD1371458.1"/>
    </source>
</evidence>
<keyword evidence="1" id="KW-0812">Transmembrane</keyword>
<proteinExistence type="predicted"/>
<dbReference type="AlphaFoldDB" id="A0A926RTA9"/>
<protein>
    <submittedName>
        <fullName evidence="3">Cupredoxin domain-containing protein</fullName>
    </submittedName>
</protein>
<evidence type="ECO:0000256" key="1">
    <source>
        <dbReference type="SAM" id="Phobius"/>
    </source>
</evidence>
<dbReference type="SUPFAM" id="SSF49503">
    <property type="entry name" value="Cupredoxins"/>
    <property type="match status" value="1"/>
</dbReference>
<evidence type="ECO:0000259" key="2">
    <source>
        <dbReference type="Pfam" id="PF13473"/>
    </source>
</evidence>
<gene>
    <name evidence="3" type="ORF">IC620_03700</name>
</gene>
<dbReference type="Pfam" id="PF13473">
    <property type="entry name" value="Cupredoxin_1"/>
    <property type="match status" value="1"/>
</dbReference>
<dbReference type="Proteomes" id="UP000661691">
    <property type="component" value="Unassembled WGS sequence"/>
</dbReference>
<evidence type="ECO:0000313" key="4">
    <source>
        <dbReference type="Proteomes" id="UP000661691"/>
    </source>
</evidence>
<name>A0A926RTA9_9BACL</name>
<organism evidence="3 4">
    <name type="scientific">Polycladospora coralii</name>
    <dbReference type="NCBI Taxonomy" id="2771432"/>
    <lineage>
        <taxon>Bacteria</taxon>
        <taxon>Bacillati</taxon>
        <taxon>Bacillota</taxon>
        <taxon>Bacilli</taxon>
        <taxon>Bacillales</taxon>
        <taxon>Thermoactinomycetaceae</taxon>
        <taxon>Polycladospora</taxon>
    </lineage>
</organism>
<reference evidence="3" key="1">
    <citation type="submission" date="2020-09" db="EMBL/GenBank/DDBJ databases">
        <title>A novel bacterium of genus Hazenella, isolated from South China Sea.</title>
        <authorList>
            <person name="Huang H."/>
            <person name="Mo K."/>
            <person name="Hu Y."/>
        </authorList>
    </citation>
    <scope>NUCLEOTIDE SEQUENCE</scope>
    <source>
        <strain evidence="3">IB182357</strain>
    </source>
</reference>
<feature type="domain" description="EfeO-type cupredoxin-like" evidence="2">
    <location>
        <begin position="43"/>
        <end position="139"/>
    </location>
</feature>
<accession>A0A926RTA9</accession>
<dbReference type="RefSeq" id="WP_191140153.1">
    <property type="nucleotide sequence ID" value="NZ_JACXAG020000002.1"/>
</dbReference>
<keyword evidence="1" id="KW-1133">Transmembrane helix</keyword>
<keyword evidence="4" id="KW-1185">Reference proteome</keyword>
<dbReference type="Gene3D" id="2.60.40.420">
    <property type="entry name" value="Cupredoxins - blue copper proteins"/>
    <property type="match status" value="1"/>
</dbReference>
<dbReference type="InterPro" id="IPR008972">
    <property type="entry name" value="Cupredoxin"/>
</dbReference>
<sequence>MTTSRQWIYLFSAFLFVLIGVAVLLPTIPWFQSASVIEQEAFSSTAKEQARDIHIFTLEHKQGHGDQVKEIYRFDPGTIILNKDEKVRIHIHGFHGKSHQFHIPRLDVRDSVQKGQITTFELTPNEVGTYELICDNHSSVKNEGPMIGYIHVIDQDDD</sequence>
<keyword evidence="1" id="KW-0472">Membrane</keyword>
<dbReference type="EMBL" id="JACXAH010000003">
    <property type="protein sequence ID" value="MBD1371458.1"/>
    <property type="molecule type" value="Genomic_DNA"/>
</dbReference>
<dbReference type="InterPro" id="IPR028096">
    <property type="entry name" value="EfeO_Cupredoxin"/>
</dbReference>